<accession>A0ABS7U7C6</accession>
<gene>
    <name evidence="3" type="ORF">K8U61_01325</name>
</gene>
<feature type="transmembrane region" description="Helical" evidence="2">
    <location>
        <begin position="33"/>
        <end position="55"/>
    </location>
</feature>
<proteinExistence type="predicted"/>
<evidence type="ECO:0000313" key="3">
    <source>
        <dbReference type="EMBL" id="MBZ5736785.1"/>
    </source>
</evidence>
<name>A0ABS7U7C6_9ACTN</name>
<feature type="region of interest" description="Disordered" evidence="1">
    <location>
        <begin position="1"/>
        <end position="29"/>
    </location>
</feature>
<feature type="compositionally biased region" description="Basic and acidic residues" evidence="1">
    <location>
        <begin position="1"/>
        <end position="12"/>
    </location>
</feature>
<sequence>MDARDSLDHEDSIGSAKPPKPPKPPRDRERTRLLLLQVISVAAVVAAVFSGITAWETHRSRAQERDLYCAFYPDPDEQSDDQQFEGDMSEAVRDALDC</sequence>
<evidence type="ECO:0000256" key="1">
    <source>
        <dbReference type="SAM" id="MobiDB-lite"/>
    </source>
</evidence>
<comment type="caution">
    <text evidence="3">The sequence shown here is derived from an EMBL/GenBank/DDBJ whole genome shotgun (WGS) entry which is preliminary data.</text>
</comment>
<protein>
    <submittedName>
        <fullName evidence="3">Uncharacterized protein</fullName>
    </submittedName>
</protein>
<keyword evidence="2" id="KW-1133">Transmembrane helix</keyword>
<evidence type="ECO:0000256" key="2">
    <source>
        <dbReference type="SAM" id="Phobius"/>
    </source>
</evidence>
<keyword evidence="2" id="KW-0812">Transmembrane</keyword>
<dbReference type="EMBL" id="JAIQZJ010000001">
    <property type="protein sequence ID" value="MBZ5736785.1"/>
    <property type="molecule type" value="Genomic_DNA"/>
</dbReference>
<evidence type="ECO:0000313" key="4">
    <source>
        <dbReference type="Proteomes" id="UP000780875"/>
    </source>
</evidence>
<keyword evidence="4" id="KW-1185">Reference proteome</keyword>
<keyword evidence="2" id="KW-0472">Membrane</keyword>
<organism evidence="3 4">
    <name type="scientific">Nocardioides mangrovi</name>
    <dbReference type="NCBI Taxonomy" id="2874580"/>
    <lineage>
        <taxon>Bacteria</taxon>
        <taxon>Bacillati</taxon>
        <taxon>Actinomycetota</taxon>
        <taxon>Actinomycetes</taxon>
        <taxon>Propionibacteriales</taxon>
        <taxon>Nocardioidaceae</taxon>
        <taxon>Nocardioides</taxon>
    </lineage>
</organism>
<dbReference type="RefSeq" id="WP_224121157.1">
    <property type="nucleotide sequence ID" value="NZ_JAIQZJ010000001.1"/>
</dbReference>
<dbReference type="Proteomes" id="UP000780875">
    <property type="component" value="Unassembled WGS sequence"/>
</dbReference>
<reference evidence="3 4" key="1">
    <citation type="submission" date="2021-09" db="EMBL/GenBank/DDBJ databases">
        <title>Whole genome sequence of Nocardioides sp. GBK3QG-3.</title>
        <authorList>
            <person name="Tuo L."/>
        </authorList>
    </citation>
    <scope>NUCLEOTIDE SEQUENCE [LARGE SCALE GENOMIC DNA]</scope>
    <source>
        <strain evidence="3 4">GBK3QG-3</strain>
    </source>
</reference>